<organism evidence="2 3">
    <name type="scientific">Batillaria attramentaria</name>
    <dbReference type="NCBI Taxonomy" id="370345"/>
    <lineage>
        <taxon>Eukaryota</taxon>
        <taxon>Metazoa</taxon>
        <taxon>Spiralia</taxon>
        <taxon>Lophotrochozoa</taxon>
        <taxon>Mollusca</taxon>
        <taxon>Gastropoda</taxon>
        <taxon>Caenogastropoda</taxon>
        <taxon>Sorbeoconcha</taxon>
        <taxon>Cerithioidea</taxon>
        <taxon>Batillariidae</taxon>
        <taxon>Batillaria</taxon>
    </lineage>
</organism>
<dbReference type="EMBL" id="JACVVK020000012">
    <property type="protein sequence ID" value="KAK7505070.1"/>
    <property type="molecule type" value="Genomic_DNA"/>
</dbReference>
<sequence>MLPNGIASLLTVLATVGCHAKVKRSDDVAPLETVVQQQAAAIQSLQTKLSALEQSFGDKYMALNARLSLMEQHGGRLLAMTGGYWDMGESAGTHRDTSHGTVHLAGGEQVWVQHNSHGSTILQYWYTTFTGVLLQADLD</sequence>
<feature type="chain" id="PRO_5044887857" evidence="1">
    <location>
        <begin position="21"/>
        <end position="139"/>
    </location>
</feature>
<dbReference type="InterPro" id="IPR008983">
    <property type="entry name" value="Tumour_necrosis_fac-like_dom"/>
</dbReference>
<feature type="signal peptide" evidence="1">
    <location>
        <begin position="1"/>
        <end position="20"/>
    </location>
</feature>
<evidence type="ECO:0000313" key="3">
    <source>
        <dbReference type="Proteomes" id="UP001519460"/>
    </source>
</evidence>
<protein>
    <submittedName>
        <fullName evidence="2">Uncharacterized protein</fullName>
    </submittedName>
</protein>
<dbReference type="Proteomes" id="UP001519460">
    <property type="component" value="Unassembled WGS sequence"/>
</dbReference>
<evidence type="ECO:0000313" key="2">
    <source>
        <dbReference type="EMBL" id="KAK7505070.1"/>
    </source>
</evidence>
<reference evidence="2 3" key="1">
    <citation type="journal article" date="2023" name="Sci. Data">
        <title>Genome assembly of the Korean intertidal mud-creeper Batillaria attramentaria.</title>
        <authorList>
            <person name="Patra A.K."/>
            <person name="Ho P.T."/>
            <person name="Jun S."/>
            <person name="Lee S.J."/>
            <person name="Kim Y."/>
            <person name="Won Y.J."/>
        </authorList>
    </citation>
    <scope>NUCLEOTIDE SEQUENCE [LARGE SCALE GENOMIC DNA]</scope>
    <source>
        <strain evidence="2">Wonlab-2016</strain>
    </source>
</reference>
<comment type="caution">
    <text evidence="2">The sequence shown here is derived from an EMBL/GenBank/DDBJ whole genome shotgun (WGS) entry which is preliminary data.</text>
</comment>
<keyword evidence="1" id="KW-0732">Signal</keyword>
<accession>A0ABD0LZP0</accession>
<name>A0ABD0LZP0_9CAEN</name>
<dbReference type="Gene3D" id="2.60.120.40">
    <property type="match status" value="1"/>
</dbReference>
<proteinExistence type="predicted"/>
<gene>
    <name evidence="2" type="ORF">BaRGS_00003640</name>
</gene>
<evidence type="ECO:0000256" key="1">
    <source>
        <dbReference type="SAM" id="SignalP"/>
    </source>
</evidence>
<keyword evidence="3" id="KW-1185">Reference proteome</keyword>
<dbReference type="AlphaFoldDB" id="A0ABD0LZP0"/>